<keyword evidence="5" id="KW-0813">Transport</keyword>
<gene>
    <name evidence="17" type="ORF">Lgee_1290</name>
</gene>
<keyword evidence="11" id="KW-0653">Protein transport</keyword>
<dbReference type="GO" id="GO:0005524">
    <property type="term" value="F:ATP binding"/>
    <property type="evidence" value="ECO:0007669"/>
    <property type="project" value="UniProtKB-KW"/>
</dbReference>
<keyword evidence="9" id="KW-1005">Bacterial flagellum biogenesis</keyword>
<keyword evidence="13" id="KW-0406">Ion transport</keyword>
<evidence type="ECO:0000256" key="13">
    <source>
        <dbReference type="ARBA" id="ARBA00023065"/>
    </source>
</evidence>
<keyword evidence="15" id="KW-0066">ATP synthesis</keyword>
<dbReference type="FunFam" id="3.40.50.12240:FF:000002">
    <property type="entry name" value="Flagellum-specific ATP synthase FliI"/>
    <property type="match status" value="1"/>
</dbReference>
<dbReference type="PANTHER" id="PTHR15184">
    <property type="entry name" value="ATP SYNTHASE"/>
    <property type="match status" value="1"/>
</dbReference>
<protein>
    <recommendedName>
        <fullName evidence="4">Flagellum-specific ATP synthase</fullName>
        <ecNumber evidence="3">7.1.2.2</ecNumber>
    </recommendedName>
</protein>
<evidence type="ECO:0000256" key="16">
    <source>
        <dbReference type="ARBA" id="ARBA00034006"/>
    </source>
</evidence>
<dbReference type="GO" id="GO:0016887">
    <property type="term" value="F:ATP hydrolysis activity"/>
    <property type="evidence" value="ECO:0007669"/>
    <property type="project" value="InterPro"/>
</dbReference>
<comment type="catalytic activity">
    <reaction evidence="16">
        <text>ATP + H2O + cellular proteinSide 1 = ADP + phosphate + cellular proteinSide 2.</text>
        <dbReference type="EC" id="7.4.2.8"/>
    </reaction>
</comment>
<keyword evidence="7" id="KW-0547">Nucleotide-binding</keyword>
<organism evidence="17 18">
    <name type="scientific">Legionella geestiana</name>
    <dbReference type="NCBI Taxonomy" id="45065"/>
    <lineage>
        <taxon>Bacteria</taxon>
        <taxon>Pseudomonadati</taxon>
        <taxon>Pseudomonadota</taxon>
        <taxon>Gammaproteobacteria</taxon>
        <taxon>Legionellales</taxon>
        <taxon>Legionellaceae</taxon>
        <taxon>Legionella</taxon>
    </lineage>
</organism>
<dbReference type="AlphaFoldDB" id="A0A0W0TU69"/>
<evidence type="ECO:0000313" key="18">
    <source>
        <dbReference type="Proteomes" id="UP000054785"/>
    </source>
</evidence>
<keyword evidence="8" id="KW-0375">Hydrogen ion transport</keyword>
<keyword evidence="18" id="KW-1185">Reference proteome</keyword>
<dbReference type="Pfam" id="PF00006">
    <property type="entry name" value="ATP-synt_ab"/>
    <property type="match status" value="1"/>
</dbReference>
<dbReference type="InterPro" id="IPR005714">
    <property type="entry name" value="ATPase_T3SS_FliI/YscN"/>
</dbReference>
<dbReference type="STRING" id="45065.Lgee_1290"/>
<keyword evidence="12" id="KW-1278">Translocase</keyword>
<dbReference type="InterPro" id="IPR050053">
    <property type="entry name" value="ATPase_alpha/beta_chains"/>
</dbReference>
<dbReference type="EMBL" id="LNYC01000051">
    <property type="protein sequence ID" value="KTC99024.1"/>
    <property type="molecule type" value="Genomic_DNA"/>
</dbReference>
<dbReference type="RefSeq" id="WP_035901918.1">
    <property type="nucleotide sequence ID" value="NZ_CAAAHN010000011.1"/>
</dbReference>
<dbReference type="GO" id="GO:0030254">
    <property type="term" value="P:protein secretion by the type III secretion system"/>
    <property type="evidence" value="ECO:0007669"/>
    <property type="project" value="InterPro"/>
</dbReference>
<comment type="similarity">
    <text evidence="2">Belongs to the ATPase alpha/beta chains family.</text>
</comment>
<evidence type="ECO:0000256" key="8">
    <source>
        <dbReference type="ARBA" id="ARBA00022781"/>
    </source>
</evidence>
<dbReference type="InterPro" id="IPR027417">
    <property type="entry name" value="P-loop_NTPase"/>
</dbReference>
<dbReference type="CDD" id="cd01136">
    <property type="entry name" value="ATPase_flagellum-secretory_path_III"/>
    <property type="match status" value="1"/>
</dbReference>
<evidence type="ECO:0000256" key="15">
    <source>
        <dbReference type="ARBA" id="ARBA00023310"/>
    </source>
</evidence>
<dbReference type="Proteomes" id="UP000054785">
    <property type="component" value="Unassembled WGS sequence"/>
</dbReference>
<dbReference type="GO" id="GO:0046933">
    <property type="term" value="F:proton-transporting ATP synthase activity, rotational mechanism"/>
    <property type="evidence" value="ECO:0007669"/>
    <property type="project" value="TreeGrafter"/>
</dbReference>
<evidence type="ECO:0000256" key="10">
    <source>
        <dbReference type="ARBA" id="ARBA00022840"/>
    </source>
</evidence>
<evidence type="ECO:0000256" key="3">
    <source>
        <dbReference type="ARBA" id="ARBA00012473"/>
    </source>
</evidence>
<evidence type="ECO:0000256" key="14">
    <source>
        <dbReference type="ARBA" id="ARBA00023225"/>
    </source>
</evidence>
<dbReference type="InterPro" id="IPR020003">
    <property type="entry name" value="ATPase_a/bsu_AS"/>
</dbReference>
<evidence type="ECO:0000256" key="4">
    <source>
        <dbReference type="ARBA" id="ARBA00020580"/>
    </source>
</evidence>
<dbReference type="PROSITE" id="PS00152">
    <property type="entry name" value="ATPASE_ALPHA_BETA"/>
    <property type="match status" value="1"/>
</dbReference>
<name>A0A0W0TU69_9GAMM</name>
<dbReference type="OrthoDB" id="9148544at2"/>
<comment type="subcellular location">
    <subcellularLocation>
        <location evidence="1">Cytoplasm</location>
    </subcellularLocation>
</comment>
<evidence type="ECO:0000256" key="12">
    <source>
        <dbReference type="ARBA" id="ARBA00022967"/>
    </source>
</evidence>
<dbReference type="PATRIC" id="fig|45065.4.peg.1390"/>
<dbReference type="InterPro" id="IPR000194">
    <property type="entry name" value="ATPase_F1/V1/A1_a/bsu_nucl-bd"/>
</dbReference>
<accession>A0A0W0TU69</accession>
<comment type="caution">
    <text evidence="17">The sequence shown here is derived from an EMBL/GenBank/DDBJ whole genome shotgun (WGS) entry which is preliminary data.</text>
</comment>
<keyword evidence="10" id="KW-0067">ATP-binding</keyword>
<dbReference type="SUPFAM" id="SSF52540">
    <property type="entry name" value="P-loop containing nucleoside triphosphate hydrolases"/>
    <property type="match status" value="1"/>
</dbReference>
<dbReference type="PANTHER" id="PTHR15184:SF81">
    <property type="entry name" value="FLAGELLUM-SPECIFIC ATP SYNTHASE"/>
    <property type="match status" value="1"/>
</dbReference>
<dbReference type="GO" id="GO:0030257">
    <property type="term" value="C:type III protein secretion system complex"/>
    <property type="evidence" value="ECO:0007669"/>
    <property type="project" value="InterPro"/>
</dbReference>
<evidence type="ECO:0000256" key="9">
    <source>
        <dbReference type="ARBA" id="ARBA00022795"/>
    </source>
</evidence>
<dbReference type="GO" id="GO:0044781">
    <property type="term" value="P:bacterial-type flagellum organization"/>
    <property type="evidence" value="ECO:0007669"/>
    <property type="project" value="UniProtKB-KW"/>
</dbReference>
<dbReference type="EC" id="7.1.2.2" evidence="3"/>
<sequence length="428" mass="45942">MTEWCPGLNAAERLGILEEQVGLRLAANGPPQTFVGEACDILDTDGNALMTAIVTGFTPGRVYLMPFESGRVRPGLRVRARHAGLQVPVGTALRGRVIDALGQPLDGLGTIACTEYRPLHHSPINPLSRAPINEQLLTGVGAIDTLIALGRGQRMGLFAGSGVGKSTLLGHIARDSRADINVVALIGERGREVQEFMTQTLDAATRAKTVLVVACSDSPAVARREAAFSATAIAEYFCDAGLSVMLFIDSVTRLALAQREIALSQGEPPTARGFTPSVFALLPELLERAGNFADKGSITALYTVLVEGDDFNEPLSDTLRALLDGHIVLSRERAHRGQFPAIDILQSVSRLNDHILPEARLPVIRGIRRLLSVHDAHRDLVSLGAYASGKNAELDNALSHLPEIETLLYPDSALPLEHLLERFGAMTQ</sequence>
<dbReference type="InterPro" id="IPR040627">
    <property type="entry name" value="T3SS_ATPase_C"/>
</dbReference>
<dbReference type="Pfam" id="PF18269">
    <property type="entry name" value="T3SS_ATPase_C"/>
    <property type="match status" value="1"/>
</dbReference>
<evidence type="ECO:0000256" key="7">
    <source>
        <dbReference type="ARBA" id="ARBA00022741"/>
    </source>
</evidence>
<dbReference type="NCBIfam" id="TIGR01026">
    <property type="entry name" value="fliI_yscN"/>
    <property type="match status" value="1"/>
</dbReference>
<evidence type="ECO:0000256" key="2">
    <source>
        <dbReference type="ARBA" id="ARBA00008936"/>
    </source>
</evidence>
<evidence type="ECO:0000313" key="17">
    <source>
        <dbReference type="EMBL" id="KTC99024.1"/>
    </source>
</evidence>
<dbReference type="Gene3D" id="3.40.50.12240">
    <property type="match status" value="1"/>
</dbReference>
<keyword evidence="6" id="KW-0963">Cytoplasm</keyword>
<dbReference type="GO" id="GO:0008564">
    <property type="term" value="F:protein-exporting ATPase activity"/>
    <property type="evidence" value="ECO:0007669"/>
    <property type="project" value="UniProtKB-EC"/>
</dbReference>
<dbReference type="SMART" id="SM00382">
    <property type="entry name" value="AAA"/>
    <property type="match status" value="1"/>
</dbReference>
<reference evidence="17 18" key="1">
    <citation type="submission" date="2015-11" db="EMBL/GenBank/DDBJ databases">
        <title>Genomic analysis of 38 Legionella species identifies large and diverse effector repertoires.</title>
        <authorList>
            <person name="Burstein D."/>
            <person name="Amaro F."/>
            <person name="Zusman T."/>
            <person name="Lifshitz Z."/>
            <person name="Cohen O."/>
            <person name="Gilbert J.A."/>
            <person name="Pupko T."/>
            <person name="Shuman H.A."/>
            <person name="Segal G."/>
        </authorList>
    </citation>
    <scope>NUCLEOTIDE SEQUENCE [LARGE SCALE GENOMIC DNA]</scope>
    <source>
        <strain evidence="17 18">ATCC 49504</strain>
    </source>
</reference>
<evidence type="ECO:0000256" key="1">
    <source>
        <dbReference type="ARBA" id="ARBA00004496"/>
    </source>
</evidence>
<keyword evidence="14" id="KW-1006">Bacterial flagellum protein export</keyword>
<evidence type="ECO:0000256" key="11">
    <source>
        <dbReference type="ARBA" id="ARBA00022927"/>
    </source>
</evidence>
<evidence type="ECO:0000256" key="5">
    <source>
        <dbReference type="ARBA" id="ARBA00022448"/>
    </source>
</evidence>
<proteinExistence type="inferred from homology"/>
<evidence type="ECO:0000256" key="6">
    <source>
        <dbReference type="ARBA" id="ARBA00022490"/>
    </source>
</evidence>
<dbReference type="InterPro" id="IPR003593">
    <property type="entry name" value="AAA+_ATPase"/>
</dbReference>
<dbReference type="GO" id="GO:0005737">
    <property type="term" value="C:cytoplasm"/>
    <property type="evidence" value="ECO:0007669"/>
    <property type="project" value="UniProtKB-SubCell"/>
</dbReference>